<dbReference type="GO" id="GO:0022857">
    <property type="term" value="F:transmembrane transporter activity"/>
    <property type="evidence" value="ECO:0007669"/>
    <property type="project" value="TreeGrafter"/>
</dbReference>
<dbReference type="GO" id="GO:0016020">
    <property type="term" value="C:membrane"/>
    <property type="evidence" value="ECO:0007669"/>
    <property type="project" value="UniProtKB-SubCell"/>
</dbReference>
<dbReference type="InterPro" id="IPR036259">
    <property type="entry name" value="MFS_trans_sf"/>
</dbReference>
<keyword evidence="7" id="KW-1185">Reference proteome</keyword>
<keyword evidence="4" id="KW-1133">Transmembrane helix</keyword>
<accession>K1WVZ4</accession>
<dbReference type="SUPFAM" id="SSF103473">
    <property type="entry name" value="MFS general substrate transporter"/>
    <property type="match status" value="1"/>
</dbReference>
<sequence length="344" mass="38045">MTLIKHEPLAAEPAFSPEDSYQQHHQQCTENEIFLTLQALYPSVSPERLLPWLEECILQSSQLRTGEGGARRYECVMCFGLQVDRGNLVQAVADNYRNLLDDFNLTTNSALTTSKHQSFADGETDYNLGNVIFLLSFLAAELPSQLVSKKPRPDRWIPMQIALWVNSSLTSSSGCPTSAHPESCPAGSASSDNPLHGNHLTSLLAFGILHMCGVLGLAGWRWLFLLEGLNILLFRRRSSSVLKVGSRTTRLIRIVVNRVLRYDPSKGPKTICTAVKPSRLVGSGLWNAARDYGIWPLYAIGLVAYIRQSPTATYISLNLKSLGFSTFNVNLLSIPYNNGQMIGC</sequence>
<reference evidence="6 7" key="1">
    <citation type="journal article" date="2012" name="BMC Genomics">
        <title>Sequencing the genome of Marssonina brunnea reveals fungus-poplar co-evolution.</title>
        <authorList>
            <person name="Zhu S."/>
            <person name="Cao Y.-Z."/>
            <person name="Jiang C."/>
            <person name="Tan B.-Y."/>
            <person name="Wang Z."/>
            <person name="Feng S."/>
            <person name="Zhang L."/>
            <person name="Su X.-H."/>
            <person name="Brejova B."/>
            <person name="Vinar T."/>
            <person name="Xu M."/>
            <person name="Wang M.-X."/>
            <person name="Zhang S.-G."/>
            <person name="Huang M.-R."/>
            <person name="Wu R."/>
            <person name="Zhou Y."/>
        </authorList>
    </citation>
    <scope>NUCLEOTIDE SEQUENCE [LARGE SCALE GENOMIC DNA]</scope>
    <source>
        <strain evidence="6 7">MB_m1</strain>
    </source>
</reference>
<dbReference type="PANTHER" id="PTHR43791">
    <property type="entry name" value="PERMEASE-RELATED"/>
    <property type="match status" value="1"/>
</dbReference>
<organism evidence="6 7">
    <name type="scientific">Marssonina brunnea f. sp. multigermtubi (strain MB_m1)</name>
    <name type="common">Marssonina leaf spot fungus</name>
    <dbReference type="NCBI Taxonomy" id="1072389"/>
    <lineage>
        <taxon>Eukaryota</taxon>
        <taxon>Fungi</taxon>
        <taxon>Dikarya</taxon>
        <taxon>Ascomycota</taxon>
        <taxon>Pezizomycotina</taxon>
        <taxon>Leotiomycetes</taxon>
        <taxon>Helotiales</taxon>
        <taxon>Drepanopezizaceae</taxon>
        <taxon>Drepanopeziza</taxon>
    </lineage>
</organism>
<evidence type="ECO:0000256" key="1">
    <source>
        <dbReference type="ARBA" id="ARBA00004141"/>
    </source>
</evidence>
<keyword evidence="5" id="KW-0472">Membrane</keyword>
<gene>
    <name evidence="6" type="ORF">MBM_04728</name>
</gene>
<evidence type="ECO:0000256" key="2">
    <source>
        <dbReference type="ARBA" id="ARBA00022448"/>
    </source>
</evidence>
<dbReference type="KEGG" id="mbe:MBM_04728"/>
<name>K1WVZ4_MARBU</name>
<dbReference type="Proteomes" id="UP000006753">
    <property type="component" value="Unassembled WGS sequence"/>
</dbReference>
<evidence type="ECO:0000313" key="7">
    <source>
        <dbReference type="Proteomes" id="UP000006753"/>
    </source>
</evidence>
<comment type="subcellular location">
    <subcellularLocation>
        <location evidence="1">Membrane</location>
        <topology evidence="1">Multi-pass membrane protein</topology>
    </subcellularLocation>
</comment>
<evidence type="ECO:0000256" key="4">
    <source>
        <dbReference type="ARBA" id="ARBA00022989"/>
    </source>
</evidence>
<protein>
    <submittedName>
        <fullName evidence="6">Allantoate permease</fullName>
    </submittedName>
</protein>
<evidence type="ECO:0000313" key="6">
    <source>
        <dbReference type="EMBL" id="EKD17151.1"/>
    </source>
</evidence>
<keyword evidence="2" id="KW-0813">Transport</keyword>
<dbReference type="HOGENOM" id="CLU_806706_0_0_1"/>
<dbReference type="eggNOG" id="KOG2533">
    <property type="taxonomic scope" value="Eukaryota"/>
</dbReference>
<dbReference type="InParanoid" id="K1WVZ4"/>
<dbReference type="EMBL" id="JH921437">
    <property type="protein sequence ID" value="EKD17151.1"/>
    <property type="molecule type" value="Genomic_DNA"/>
</dbReference>
<evidence type="ECO:0000256" key="3">
    <source>
        <dbReference type="ARBA" id="ARBA00022692"/>
    </source>
</evidence>
<keyword evidence="3" id="KW-0812">Transmembrane</keyword>
<dbReference type="AlphaFoldDB" id="K1WVZ4"/>
<proteinExistence type="predicted"/>
<dbReference type="OrthoDB" id="1935484at2759"/>
<evidence type="ECO:0000256" key="5">
    <source>
        <dbReference type="ARBA" id="ARBA00023136"/>
    </source>
</evidence>
<dbReference type="PANTHER" id="PTHR43791:SF29">
    <property type="entry name" value="MAJOR FACILITATOR SUPERFAMILY (MFS) PROFILE DOMAIN-CONTAINING PROTEIN"/>
    <property type="match status" value="1"/>
</dbReference>